<dbReference type="Proteomes" id="UP000225870">
    <property type="component" value="Segment"/>
</dbReference>
<sequence>MLNNNCSIIGTQRTTGSIFMKPNILPAIMAKYHTVISKLSGI</sequence>
<name>A0A0N7CEV4_BPP22</name>
<gene>
    <name evidence="1" type="ORF">SP22_70</name>
</gene>
<reference evidence="1 2" key="1">
    <citation type="journal article" date="2016" name="Virus Genes">
        <title>Genomic characterization of Salmonella bacteriophages isolated from India.</title>
        <authorList>
            <person name="Karpe Y.A."/>
            <person name="Kanade G.D."/>
            <person name="Pingale K.D."/>
            <person name="Arankalle V.A."/>
            <person name="Banerjee K."/>
        </authorList>
    </citation>
    <scope>NUCLEOTIDE SEQUENCE [LARGE SCALE GENOMIC DNA]</scope>
</reference>
<organism evidence="1 2">
    <name type="scientific">Salmonella phage 22</name>
    <dbReference type="NCBI Taxonomy" id="1654885"/>
    <lineage>
        <taxon>Viruses</taxon>
        <taxon>Duplodnaviria</taxon>
        <taxon>Heunggongvirae</taxon>
        <taxon>Uroviricota</taxon>
        <taxon>Caudoviricetes</taxon>
        <taxon>Lederbergvirus</taxon>
        <taxon>Salmonella phage P22</taxon>
    </lineage>
</organism>
<evidence type="ECO:0000313" key="2">
    <source>
        <dbReference type="Proteomes" id="UP000225870"/>
    </source>
</evidence>
<dbReference type="EMBL" id="KR296686">
    <property type="protein sequence ID" value="AKJ74375.1"/>
    <property type="molecule type" value="Genomic_DNA"/>
</dbReference>
<protein>
    <submittedName>
        <fullName evidence="1">Uncharacterized protein</fullName>
    </submittedName>
</protein>
<proteinExistence type="predicted"/>
<accession>A0A0N7CEV4</accession>
<evidence type="ECO:0000313" key="1">
    <source>
        <dbReference type="EMBL" id="AKJ74375.1"/>
    </source>
</evidence>